<keyword evidence="2" id="KW-1185">Reference proteome</keyword>
<proteinExistence type="predicted"/>
<sequence>MCRLPLSQTQTRDLLEVEKCCSIVLYGAAKDILLKMDNIEDLQVFLEQMRYESFVKVTPKNNAVKLSSLVPTVDALSEHTKGCYLQIQV</sequence>
<comment type="caution">
    <text evidence="1">The sequence shown here is derived from an EMBL/GenBank/DDBJ whole genome shotgun (WGS) entry which is preliminary data.</text>
</comment>
<reference evidence="1 2" key="1">
    <citation type="submission" date="2020-04" db="EMBL/GenBank/DDBJ databases">
        <authorList>
            <person name="Wallbank WR R."/>
            <person name="Pardo Diaz C."/>
            <person name="Kozak K."/>
            <person name="Martin S."/>
            <person name="Jiggins C."/>
            <person name="Moest M."/>
            <person name="Warren A I."/>
            <person name="Byers J.R.P. K."/>
            <person name="Montejo-Kovacevich G."/>
            <person name="Yen C E."/>
        </authorList>
    </citation>
    <scope>NUCLEOTIDE SEQUENCE [LARGE SCALE GENOMIC DNA]</scope>
</reference>
<evidence type="ECO:0000313" key="1">
    <source>
        <dbReference type="EMBL" id="CAB3230826.1"/>
    </source>
</evidence>
<dbReference type="Proteomes" id="UP000494106">
    <property type="component" value="Unassembled WGS sequence"/>
</dbReference>
<organism evidence="1 2">
    <name type="scientific">Arctia plantaginis</name>
    <name type="common">Wood tiger moth</name>
    <name type="synonym">Phalaena plantaginis</name>
    <dbReference type="NCBI Taxonomy" id="874455"/>
    <lineage>
        <taxon>Eukaryota</taxon>
        <taxon>Metazoa</taxon>
        <taxon>Ecdysozoa</taxon>
        <taxon>Arthropoda</taxon>
        <taxon>Hexapoda</taxon>
        <taxon>Insecta</taxon>
        <taxon>Pterygota</taxon>
        <taxon>Neoptera</taxon>
        <taxon>Endopterygota</taxon>
        <taxon>Lepidoptera</taxon>
        <taxon>Glossata</taxon>
        <taxon>Ditrysia</taxon>
        <taxon>Noctuoidea</taxon>
        <taxon>Erebidae</taxon>
        <taxon>Arctiinae</taxon>
        <taxon>Arctia</taxon>
    </lineage>
</organism>
<name>A0A8S0ZCZ4_ARCPL</name>
<evidence type="ECO:0000313" key="2">
    <source>
        <dbReference type="Proteomes" id="UP000494106"/>
    </source>
</evidence>
<accession>A0A8S0ZCZ4</accession>
<dbReference type="AlphaFoldDB" id="A0A8S0ZCZ4"/>
<protein>
    <submittedName>
        <fullName evidence="1">Uncharacterized protein</fullName>
    </submittedName>
</protein>
<dbReference type="OrthoDB" id="6781249at2759"/>
<dbReference type="EMBL" id="CADEBC010000428">
    <property type="protein sequence ID" value="CAB3230826.1"/>
    <property type="molecule type" value="Genomic_DNA"/>
</dbReference>
<gene>
    <name evidence="1" type="ORF">APLA_LOCUS4368</name>
</gene>